<comment type="caution">
    <text evidence="2">The sequence shown here is derived from an EMBL/GenBank/DDBJ whole genome shotgun (WGS) entry which is preliminary data.</text>
</comment>
<accession>A0ABD3PA12</accession>
<feature type="region of interest" description="Disordered" evidence="1">
    <location>
        <begin position="1"/>
        <end position="43"/>
    </location>
</feature>
<feature type="region of interest" description="Disordered" evidence="1">
    <location>
        <begin position="104"/>
        <end position="129"/>
    </location>
</feature>
<sequence length="299" mass="33527">MTSEERRRSKSIQRREHHHQSSSSSYTRSDSNKSKSRIHDNPENLLSRKLEKLHDANGCCHIHTHVQIAKKKIMGGWKVLRPCPACSDGDEIRLDDDRLSVCSGRSAKSCKSNKSGGGSGRSGRKANRTEPKYDGEGYCCMHPSVRIAKKKTMGGWKLLVDFCPDCEAECEKTGSSRGRRRSVSRSRNLIRSLSRGRSNNADNDEDDTHSMGSSHSKHSIRSRSSNRSFSNRQLGPRKVKNLKIRDQNRVPGRYSGWVDENSRPDGKGIIRYENGMEWTGVWSAGEQCNGSLGGCKSNF</sequence>
<dbReference type="EMBL" id="JALLPJ020000775">
    <property type="protein sequence ID" value="KAL3783255.1"/>
    <property type="molecule type" value="Genomic_DNA"/>
</dbReference>
<dbReference type="Proteomes" id="UP001530400">
    <property type="component" value="Unassembled WGS sequence"/>
</dbReference>
<evidence type="ECO:0000313" key="2">
    <source>
        <dbReference type="EMBL" id="KAL3783255.1"/>
    </source>
</evidence>
<protein>
    <submittedName>
        <fullName evidence="2">Uncharacterized protein</fullName>
    </submittedName>
</protein>
<keyword evidence="3" id="KW-1185">Reference proteome</keyword>
<organism evidence="2 3">
    <name type="scientific">Cyclotella atomus</name>
    <dbReference type="NCBI Taxonomy" id="382360"/>
    <lineage>
        <taxon>Eukaryota</taxon>
        <taxon>Sar</taxon>
        <taxon>Stramenopiles</taxon>
        <taxon>Ochrophyta</taxon>
        <taxon>Bacillariophyta</taxon>
        <taxon>Coscinodiscophyceae</taxon>
        <taxon>Thalassiosirophycidae</taxon>
        <taxon>Stephanodiscales</taxon>
        <taxon>Stephanodiscaceae</taxon>
        <taxon>Cyclotella</taxon>
    </lineage>
</organism>
<reference evidence="2 3" key="1">
    <citation type="submission" date="2024-10" db="EMBL/GenBank/DDBJ databases">
        <title>Updated reference genomes for cyclostephanoid diatoms.</title>
        <authorList>
            <person name="Roberts W.R."/>
            <person name="Alverson A.J."/>
        </authorList>
    </citation>
    <scope>NUCLEOTIDE SEQUENCE [LARGE SCALE GENOMIC DNA]</scope>
    <source>
        <strain evidence="2 3">AJA010-31</strain>
    </source>
</reference>
<dbReference type="AlphaFoldDB" id="A0ABD3PA12"/>
<proteinExistence type="predicted"/>
<name>A0ABD3PA12_9STRA</name>
<feature type="compositionally biased region" description="Basic residues" evidence="1">
    <location>
        <begin position="8"/>
        <end position="20"/>
    </location>
</feature>
<feature type="compositionally biased region" description="Low complexity" evidence="1">
    <location>
        <begin position="185"/>
        <end position="200"/>
    </location>
</feature>
<evidence type="ECO:0000256" key="1">
    <source>
        <dbReference type="SAM" id="MobiDB-lite"/>
    </source>
</evidence>
<evidence type="ECO:0000313" key="3">
    <source>
        <dbReference type="Proteomes" id="UP001530400"/>
    </source>
</evidence>
<gene>
    <name evidence="2" type="ORF">ACHAWO_013347</name>
</gene>
<feature type="region of interest" description="Disordered" evidence="1">
    <location>
        <begin position="170"/>
        <end position="246"/>
    </location>
</feature>
<feature type="compositionally biased region" description="Basic and acidic residues" evidence="1">
    <location>
        <begin position="30"/>
        <end position="43"/>
    </location>
</feature>